<feature type="chain" id="PRO_5038520425" description="Cell shape-determining protein MreC" evidence="7">
    <location>
        <begin position="30"/>
        <end position="278"/>
    </location>
</feature>
<gene>
    <name evidence="9" type="primary">mreC</name>
    <name evidence="9" type="ORF">IAA67_06855</name>
</gene>
<evidence type="ECO:0000256" key="1">
    <source>
        <dbReference type="ARBA" id="ARBA00009369"/>
    </source>
</evidence>
<evidence type="ECO:0000256" key="3">
    <source>
        <dbReference type="ARBA" id="ARBA00022960"/>
    </source>
</evidence>
<comment type="similarity">
    <text evidence="1 5">Belongs to the MreC family.</text>
</comment>
<comment type="function">
    <text evidence="5">Involved in formation and maintenance of cell shape.</text>
</comment>
<dbReference type="PANTHER" id="PTHR34138">
    <property type="entry name" value="CELL SHAPE-DETERMINING PROTEIN MREC"/>
    <property type="match status" value="1"/>
</dbReference>
<evidence type="ECO:0000256" key="4">
    <source>
        <dbReference type="ARBA" id="ARBA00032089"/>
    </source>
</evidence>
<dbReference type="Proteomes" id="UP000886874">
    <property type="component" value="Unassembled WGS sequence"/>
</dbReference>
<dbReference type="Gene3D" id="2.40.10.340">
    <property type="entry name" value="Rod shape-determining protein MreC, domain 1"/>
    <property type="match status" value="1"/>
</dbReference>
<organism evidence="9 10">
    <name type="scientific">Candidatus Avoscillospira stercorigallinarum</name>
    <dbReference type="NCBI Taxonomy" id="2840708"/>
    <lineage>
        <taxon>Bacteria</taxon>
        <taxon>Bacillati</taxon>
        <taxon>Bacillota</taxon>
        <taxon>Clostridia</taxon>
        <taxon>Eubacteriales</taxon>
        <taxon>Oscillospiraceae</taxon>
        <taxon>Oscillospiraceae incertae sedis</taxon>
        <taxon>Candidatus Avoscillospira</taxon>
    </lineage>
</organism>
<dbReference type="PANTHER" id="PTHR34138:SF1">
    <property type="entry name" value="CELL SHAPE-DETERMINING PROTEIN MREC"/>
    <property type="match status" value="1"/>
</dbReference>
<dbReference type="PIRSF" id="PIRSF038471">
    <property type="entry name" value="MreC"/>
    <property type="match status" value="1"/>
</dbReference>
<dbReference type="InterPro" id="IPR042177">
    <property type="entry name" value="Cell/Rod_1"/>
</dbReference>
<reference evidence="9" key="2">
    <citation type="journal article" date="2021" name="PeerJ">
        <title>Extensive microbial diversity within the chicken gut microbiome revealed by metagenomics and culture.</title>
        <authorList>
            <person name="Gilroy R."/>
            <person name="Ravi A."/>
            <person name="Getino M."/>
            <person name="Pursley I."/>
            <person name="Horton D.L."/>
            <person name="Alikhan N.F."/>
            <person name="Baker D."/>
            <person name="Gharbi K."/>
            <person name="Hall N."/>
            <person name="Watson M."/>
            <person name="Adriaenssens E.M."/>
            <person name="Foster-Nyarko E."/>
            <person name="Jarju S."/>
            <person name="Secka A."/>
            <person name="Antonio M."/>
            <person name="Oren A."/>
            <person name="Chaudhuri R.R."/>
            <person name="La Ragione R."/>
            <person name="Hildebrand F."/>
            <person name="Pallen M.J."/>
        </authorList>
    </citation>
    <scope>NUCLEOTIDE SEQUENCE</scope>
    <source>
        <strain evidence="9">ChiSjej2B20-13462</strain>
    </source>
</reference>
<evidence type="ECO:0000256" key="5">
    <source>
        <dbReference type="PIRNR" id="PIRNR038471"/>
    </source>
</evidence>
<keyword evidence="3 5" id="KW-0133">Cell shape</keyword>
<comment type="caution">
    <text evidence="9">The sequence shown here is derived from an EMBL/GenBank/DDBJ whole genome shotgun (WGS) entry which is preliminary data.</text>
</comment>
<sequence>MKKHLFTSKIKTILVAAVALAILTTVAVAVSGGMAPGQNVVGTLLSPLRTGVAAIDRQALRLYNYIFSYESLQAEKEALEEQILEMQEDVRTAQEYQRENQRLKQLLELKEVHDDYTFVDAYIISWDSSSWRSSFTIGKGENAGLAAGMCAVTENNQMVGILTEVGANWATITTILDQSQEISASVASSGYTGVVQGTYDAENSQLLRMNYLPTDAVLKNGDQVVTTGSTLYPRGLLLGYVTNVSLDETGIAKYAALEASCNLDGLEQVFIITNYAGS</sequence>
<evidence type="ECO:0000256" key="2">
    <source>
        <dbReference type="ARBA" id="ARBA00013855"/>
    </source>
</evidence>
<dbReference type="InterPro" id="IPR055342">
    <property type="entry name" value="MreC_beta-barrel_core"/>
</dbReference>
<dbReference type="InterPro" id="IPR007221">
    <property type="entry name" value="MreC"/>
</dbReference>
<dbReference type="GO" id="GO:0008360">
    <property type="term" value="P:regulation of cell shape"/>
    <property type="evidence" value="ECO:0007669"/>
    <property type="project" value="UniProtKB-KW"/>
</dbReference>
<dbReference type="Pfam" id="PF04085">
    <property type="entry name" value="MreC"/>
    <property type="match status" value="1"/>
</dbReference>
<evidence type="ECO:0000256" key="7">
    <source>
        <dbReference type="SAM" id="SignalP"/>
    </source>
</evidence>
<proteinExistence type="inferred from homology"/>
<keyword evidence="6" id="KW-0175">Coiled coil</keyword>
<evidence type="ECO:0000259" key="8">
    <source>
        <dbReference type="Pfam" id="PF04085"/>
    </source>
</evidence>
<accession>A0A9D0Z704</accession>
<dbReference type="InterPro" id="IPR042175">
    <property type="entry name" value="Cell/Rod_MreC_2"/>
</dbReference>
<name>A0A9D0Z704_9FIRM</name>
<dbReference type="EMBL" id="DVFN01000096">
    <property type="protein sequence ID" value="HIQ70030.1"/>
    <property type="molecule type" value="Genomic_DNA"/>
</dbReference>
<dbReference type="AlphaFoldDB" id="A0A9D0Z704"/>
<feature type="domain" description="Rod shape-determining protein MreC beta-barrel core" evidence="8">
    <location>
        <begin position="123"/>
        <end position="272"/>
    </location>
</feature>
<protein>
    <recommendedName>
        <fullName evidence="2 5">Cell shape-determining protein MreC</fullName>
    </recommendedName>
    <alternativeName>
        <fullName evidence="4 5">Cell shape protein MreC</fullName>
    </alternativeName>
</protein>
<dbReference type="GO" id="GO:0005886">
    <property type="term" value="C:plasma membrane"/>
    <property type="evidence" value="ECO:0007669"/>
    <property type="project" value="TreeGrafter"/>
</dbReference>
<reference evidence="9" key="1">
    <citation type="submission" date="2020-10" db="EMBL/GenBank/DDBJ databases">
        <authorList>
            <person name="Gilroy R."/>
        </authorList>
    </citation>
    <scope>NUCLEOTIDE SEQUENCE</scope>
    <source>
        <strain evidence="9">ChiSjej2B20-13462</strain>
    </source>
</reference>
<dbReference type="NCBIfam" id="TIGR00219">
    <property type="entry name" value="mreC"/>
    <property type="match status" value="1"/>
</dbReference>
<feature type="signal peptide" evidence="7">
    <location>
        <begin position="1"/>
        <end position="29"/>
    </location>
</feature>
<evidence type="ECO:0000313" key="10">
    <source>
        <dbReference type="Proteomes" id="UP000886874"/>
    </source>
</evidence>
<evidence type="ECO:0000313" key="9">
    <source>
        <dbReference type="EMBL" id="HIQ70030.1"/>
    </source>
</evidence>
<evidence type="ECO:0000256" key="6">
    <source>
        <dbReference type="SAM" id="Coils"/>
    </source>
</evidence>
<feature type="coiled-coil region" evidence="6">
    <location>
        <begin position="69"/>
        <end position="113"/>
    </location>
</feature>
<dbReference type="Gene3D" id="2.40.10.350">
    <property type="entry name" value="Rod shape-determining protein MreC, domain 2"/>
    <property type="match status" value="1"/>
</dbReference>
<keyword evidence="7" id="KW-0732">Signal</keyword>